<sequence>MTTASQQRASPNTQCKSFENVKRGEICKIPGATVTPSAPGTPTPIRLPQFQGDVFREVLFYIYTGKISLQDNIVFEVLLTAQALGVDELRAACEDHVSGTLNVHSACTFLTAAIEAQERISGAKSGSRSFVDRCIAYIGENAAECIKTAAFLSLTKDALIQLISSDFLSLEEEDVWRAVLTWAKHQAGVTQPVAHWTEEERARVCQHLAGVISHVRLLLIDSHVFAEEVEPTGAVPMELSLERYRFAALPTKFNHPQDKRLQPRVSLKMFPGSEILVADKLHFQRLLNSWYGVCKQQWRLLYRASSHGYSADAFHRHCDGICPTYTLVMGTQGEVCGGFSDVAWGKTSSKGRYVASEKAFLFSLINSSDLPPTKFDVVKKMFATAHHPESFLGRYSELALIYVYPTTATSVWIVIPISPILTMVKMRLRQF</sequence>
<feature type="transmembrane region" description="Helical" evidence="1">
    <location>
        <begin position="402"/>
        <end position="424"/>
    </location>
</feature>
<dbReference type="Pfam" id="PF07534">
    <property type="entry name" value="TLD"/>
    <property type="match status" value="1"/>
</dbReference>
<reference evidence="4" key="1">
    <citation type="submission" date="2011-05" db="EMBL/GenBank/DDBJ databases">
        <authorList>
            <person name="Richards S.R."/>
            <person name="Qu J."/>
            <person name="Jiang H."/>
            <person name="Jhangiani S.N."/>
            <person name="Agravi P."/>
            <person name="Goodspeed R."/>
            <person name="Gross S."/>
            <person name="Mandapat C."/>
            <person name="Jackson L."/>
            <person name="Mathew T."/>
            <person name="Pu L."/>
            <person name="Thornton R."/>
            <person name="Saada N."/>
            <person name="Wilczek-Boney K.B."/>
            <person name="Lee S."/>
            <person name="Kovar C."/>
            <person name="Wu Y."/>
            <person name="Scherer S.E."/>
            <person name="Worley K.C."/>
            <person name="Muzny D.M."/>
            <person name="Gibbs R."/>
        </authorList>
    </citation>
    <scope>NUCLEOTIDE SEQUENCE</scope>
    <source>
        <strain evidence="4">Brora</strain>
    </source>
</reference>
<evidence type="ECO:0000259" key="2">
    <source>
        <dbReference type="PROSITE" id="PS51886"/>
    </source>
</evidence>
<dbReference type="EnsemblMetazoa" id="SMAR011184-RA">
    <property type="protein sequence ID" value="SMAR011184-PA"/>
    <property type="gene ID" value="SMAR011184"/>
</dbReference>
<name>T1JBN3_STRMM</name>
<protein>
    <recommendedName>
        <fullName evidence="2">TLDc domain-containing protein</fullName>
    </recommendedName>
</protein>
<dbReference type="HOGENOM" id="CLU_041203_0_0_1"/>
<dbReference type="PANTHER" id="PTHR24410:SF34">
    <property type="entry name" value="LD40565P"/>
    <property type="match status" value="1"/>
</dbReference>
<dbReference type="Gene3D" id="3.30.710.10">
    <property type="entry name" value="Potassium Channel Kv1.1, Chain A"/>
    <property type="match status" value="1"/>
</dbReference>
<evidence type="ECO:0000313" key="3">
    <source>
        <dbReference type="EnsemblMetazoa" id="SMAR011184-PA"/>
    </source>
</evidence>
<proteinExistence type="predicted"/>
<dbReference type="eggNOG" id="KOG4350">
    <property type="taxonomic scope" value="Eukaryota"/>
</dbReference>
<keyword evidence="1" id="KW-1133">Transmembrane helix</keyword>
<dbReference type="PANTHER" id="PTHR24410">
    <property type="entry name" value="HL07962P-RELATED"/>
    <property type="match status" value="1"/>
</dbReference>
<dbReference type="InterPro" id="IPR000210">
    <property type="entry name" value="BTB/POZ_dom"/>
</dbReference>
<dbReference type="Pfam" id="PF07707">
    <property type="entry name" value="BACK"/>
    <property type="match status" value="1"/>
</dbReference>
<dbReference type="OMA" id="CHINEES"/>
<accession>T1JBN3</accession>
<dbReference type="PROSITE" id="PS51886">
    <property type="entry name" value="TLDC"/>
    <property type="match status" value="1"/>
</dbReference>
<dbReference type="SMART" id="SM00584">
    <property type="entry name" value="TLDc"/>
    <property type="match status" value="1"/>
</dbReference>
<dbReference type="InterPro" id="IPR051481">
    <property type="entry name" value="BTB-POZ/Galectin-3-binding"/>
</dbReference>
<dbReference type="SUPFAM" id="SSF54695">
    <property type="entry name" value="POZ domain"/>
    <property type="match status" value="1"/>
</dbReference>
<dbReference type="STRING" id="126957.T1JBN3"/>
<evidence type="ECO:0000256" key="1">
    <source>
        <dbReference type="SAM" id="Phobius"/>
    </source>
</evidence>
<dbReference type="InterPro" id="IPR006571">
    <property type="entry name" value="TLDc_dom"/>
</dbReference>
<reference evidence="3" key="2">
    <citation type="submission" date="2015-02" db="UniProtKB">
        <authorList>
            <consortium name="EnsemblMetazoa"/>
        </authorList>
    </citation>
    <scope>IDENTIFICATION</scope>
</reference>
<dbReference type="AlphaFoldDB" id="T1JBN3"/>
<dbReference type="PhylomeDB" id="T1JBN3"/>
<dbReference type="InterPro" id="IPR011705">
    <property type="entry name" value="BACK"/>
</dbReference>
<dbReference type="EMBL" id="JH432016">
    <property type="status" value="NOT_ANNOTATED_CDS"/>
    <property type="molecule type" value="Genomic_DNA"/>
</dbReference>
<dbReference type="SMART" id="SM00875">
    <property type="entry name" value="BACK"/>
    <property type="match status" value="1"/>
</dbReference>
<dbReference type="Pfam" id="PF00651">
    <property type="entry name" value="BTB"/>
    <property type="match status" value="1"/>
</dbReference>
<dbReference type="Proteomes" id="UP000014500">
    <property type="component" value="Unassembled WGS sequence"/>
</dbReference>
<feature type="domain" description="TLDc" evidence="2">
    <location>
        <begin position="274"/>
        <end position="431"/>
    </location>
</feature>
<keyword evidence="1" id="KW-0472">Membrane</keyword>
<keyword evidence="4" id="KW-1185">Reference proteome</keyword>
<keyword evidence="1" id="KW-0812">Transmembrane</keyword>
<organism evidence="3 4">
    <name type="scientific">Strigamia maritima</name>
    <name type="common">European centipede</name>
    <name type="synonym">Geophilus maritimus</name>
    <dbReference type="NCBI Taxonomy" id="126957"/>
    <lineage>
        <taxon>Eukaryota</taxon>
        <taxon>Metazoa</taxon>
        <taxon>Ecdysozoa</taxon>
        <taxon>Arthropoda</taxon>
        <taxon>Myriapoda</taxon>
        <taxon>Chilopoda</taxon>
        <taxon>Pleurostigmophora</taxon>
        <taxon>Geophilomorpha</taxon>
        <taxon>Linotaeniidae</taxon>
        <taxon>Strigamia</taxon>
    </lineage>
</organism>
<dbReference type="Gene3D" id="1.25.40.420">
    <property type="match status" value="1"/>
</dbReference>
<evidence type="ECO:0000313" key="4">
    <source>
        <dbReference type="Proteomes" id="UP000014500"/>
    </source>
</evidence>
<dbReference type="InterPro" id="IPR011333">
    <property type="entry name" value="SKP1/BTB/POZ_sf"/>
</dbReference>